<organism evidence="1 3">
    <name type="scientific">Methanothermococcus okinawensis</name>
    <dbReference type="NCBI Taxonomy" id="155863"/>
    <lineage>
        <taxon>Archaea</taxon>
        <taxon>Methanobacteriati</taxon>
        <taxon>Methanobacteriota</taxon>
        <taxon>Methanomada group</taxon>
        <taxon>Methanococci</taxon>
        <taxon>Methanococcales</taxon>
        <taxon>Methanococcaceae</taxon>
        <taxon>Methanothermococcus</taxon>
    </lineage>
</organism>
<protein>
    <recommendedName>
        <fullName evidence="4">Nitrogen regulatory protein P-II</fullName>
    </recommendedName>
</protein>
<dbReference type="SUPFAM" id="SSF54913">
    <property type="entry name" value="GlnB-like"/>
    <property type="match status" value="1"/>
</dbReference>
<dbReference type="EMBL" id="DQUI01000074">
    <property type="protein sequence ID" value="HIP84761.1"/>
    <property type="molecule type" value="Genomic_DNA"/>
</dbReference>
<dbReference type="EMBL" id="DQUO01000013">
    <property type="protein sequence ID" value="HIP90942.1"/>
    <property type="molecule type" value="Genomic_DNA"/>
</dbReference>
<sequence>MRVLLYVFVETENIGKVINALSEGGISGFFLMEYKGLSPQEWKGFLIDEDPEKAIKIVNDLARNAVMVGTVVSEKRAKIIRRCVQERLSNCRYTVIEVPVEDIEVNFIE</sequence>
<gene>
    <name evidence="1" type="ORF">EYH15_04665</name>
    <name evidence="2" type="ORF">EYH21_01400</name>
</gene>
<evidence type="ECO:0008006" key="4">
    <source>
        <dbReference type="Google" id="ProtNLM"/>
    </source>
</evidence>
<reference evidence="1" key="1">
    <citation type="journal article" date="2020" name="ISME J.">
        <title>Gammaproteobacteria mediating utilization of methyl-, sulfur- and petroleum organic compounds in deep ocean hydrothermal plumes.</title>
        <authorList>
            <person name="Zhou Z."/>
            <person name="Liu Y."/>
            <person name="Pan J."/>
            <person name="Cron B.R."/>
            <person name="Toner B.M."/>
            <person name="Anantharaman K."/>
            <person name="Breier J.A."/>
            <person name="Dick G.J."/>
            <person name="Li M."/>
        </authorList>
    </citation>
    <scope>NUCLEOTIDE SEQUENCE</scope>
    <source>
        <strain evidence="1">SZUA-1453</strain>
        <strain evidence="2">SZUA-1471</strain>
    </source>
</reference>
<evidence type="ECO:0000313" key="1">
    <source>
        <dbReference type="EMBL" id="HIP84761.1"/>
    </source>
</evidence>
<dbReference type="Pfam" id="PF10126">
    <property type="entry name" value="Nit_Regul_Hom"/>
    <property type="match status" value="1"/>
</dbReference>
<name>A0A832ZC81_9EURY</name>
<dbReference type="Proteomes" id="UP000643554">
    <property type="component" value="Unassembled WGS sequence"/>
</dbReference>
<comment type="caution">
    <text evidence="1">The sequence shown here is derived from an EMBL/GenBank/DDBJ whole genome shotgun (WGS) entry which is preliminary data.</text>
</comment>
<dbReference type="AlphaFoldDB" id="A0A832ZC81"/>
<accession>A0A832ZC81</accession>
<dbReference type="Proteomes" id="UP000618343">
    <property type="component" value="Unassembled WGS sequence"/>
</dbReference>
<dbReference type="InterPro" id="IPR019296">
    <property type="entry name" value="Unchr_N-regulatory-PII-rel"/>
</dbReference>
<evidence type="ECO:0000313" key="2">
    <source>
        <dbReference type="EMBL" id="HIP90942.1"/>
    </source>
</evidence>
<evidence type="ECO:0000313" key="3">
    <source>
        <dbReference type="Proteomes" id="UP000643554"/>
    </source>
</evidence>
<dbReference type="InterPro" id="IPR011322">
    <property type="entry name" value="N-reg_PII-like_a/b"/>
</dbReference>
<proteinExistence type="predicted"/>